<organism evidence="1 2">
    <name type="scientific">Protopolystoma xenopodis</name>
    <dbReference type="NCBI Taxonomy" id="117903"/>
    <lineage>
        <taxon>Eukaryota</taxon>
        <taxon>Metazoa</taxon>
        <taxon>Spiralia</taxon>
        <taxon>Lophotrochozoa</taxon>
        <taxon>Platyhelminthes</taxon>
        <taxon>Monogenea</taxon>
        <taxon>Polyopisthocotylea</taxon>
        <taxon>Polystomatidea</taxon>
        <taxon>Polystomatidae</taxon>
        <taxon>Protopolystoma</taxon>
    </lineage>
</organism>
<gene>
    <name evidence="1" type="ORF">PXEA_LOCUS6380</name>
</gene>
<protein>
    <submittedName>
        <fullName evidence="1">Uncharacterized protein</fullName>
    </submittedName>
</protein>
<dbReference type="EMBL" id="CAAALY010016316">
    <property type="protein sequence ID" value="VEL12940.1"/>
    <property type="molecule type" value="Genomic_DNA"/>
</dbReference>
<dbReference type="SUPFAM" id="SSF52540">
    <property type="entry name" value="P-loop containing nucleoside triphosphate hydrolases"/>
    <property type="match status" value="1"/>
</dbReference>
<proteinExistence type="predicted"/>
<reference evidence="1" key="1">
    <citation type="submission" date="2018-11" db="EMBL/GenBank/DDBJ databases">
        <authorList>
            <consortium name="Pathogen Informatics"/>
        </authorList>
    </citation>
    <scope>NUCLEOTIDE SEQUENCE</scope>
</reference>
<comment type="caution">
    <text evidence="1">The sequence shown here is derived from an EMBL/GenBank/DDBJ whole genome shotgun (WGS) entry which is preliminary data.</text>
</comment>
<dbReference type="AlphaFoldDB" id="A0A3S5CJB5"/>
<dbReference type="OrthoDB" id="5239715at2759"/>
<sequence>MVPIKSNLSPVYQDVFCKIDQLSPNRVPHTTAAIDFRLSQEKPGLNNLRPSGWIQTQQYESCAWHDPLDLHLFRHSIQAGSDDITDATACSVVNSASTTLSPNKSSYSRQSIECRLSSSSGHAPHRLSSSIFPPVAPFNDQSIHSCVCRISPASCDTQLEKDYSLVSSALNYKSSNSGAIPKQPEKEGESVTVDILNKAPGLPQRRCQSGGKQETLNVDSHLNANLGLDIQSRRQEYLKDMMNQQGNDKERKATISSCNLEQGQEDNLINVQLLGAQGVGKTTLCHQIITSEFLGAKTDSCK</sequence>
<name>A0A3S5CJB5_9PLAT</name>
<accession>A0A3S5CJB5</accession>
<dbReference type="InterPro" id="IPR027417">
    <property type="entry name" value="P-loop_NTPase"/>
</dbReference>
<dbReference type="Proteomes" id="UP000784294">
    <property type="component" value="Unassembled WGS sequence"/>
</dbReference>
<keyword evidence="2" id="KW-1185">Reference proteome</keyword>
<evidence type="ECO:0000313" key="2">
    <source>
        <dbReference type="Proteomes" id="UP000784294"/>
    </source>
</evidence>
<evidence type="ECO:0000313" key="1">
    <source>
        <dbReference type="EMBL" id="VEL12940.1"/>
    </source>
</evidence>